<feature type="binding site" evidence="7">
    <location>
        <position position="14"/>
    </location>
    <ligand>
        <name>Mg(2+)</name>
        <dbReference type="ChEBI" id="CHEBI:18420"/>
    </ligand>
</feature>
<name>A0ABW5JZN5_9FLAO</name>
<dbReference type="PANTHER" id="PTHR21087:SF16">
    <property type="entry name" value="SHIKIMATE KINASE 1, CHLOROPLASTIC"/>
    <property type="match status" value="1"/>
</dbReference>
<feature type="binding site" evidence="7">
    <location>
        <position position="79"/>
    </location>
    <ligand>
        <name>substrate</name>
    </ligand>
</feature>
<evidence type="ECO:0000313" key="9">
    <source>
        <dbReference type="Proteomes" id="UP001597467"/>
    </source>
</evidence>
<dbReference type="Pfam" id="PF01202">
    <property type="entry name" value="SKI"/>
    <property type="match status" value="1"/>
</dbReference>
<keyword evidence="7" id="KW-0460">Magnesium</keyword>
<comment type="caution">
    <text evidence="7">Lacks conserved residue(s) required for the propagation of feature annotation.</text>
</comment>
<comment type="pathway">
    <text evidence="7">Metabolic intermediate biosynthesis; chorismate biosynthesis; chorismate from D-erythrose 4-phosphate and phosphoenolpyruvate: step 5/7.</text>
</comment>
<evidence type="ECO:0000256" key="1">
    <source>
        <dbReference type="ARBA" id="ARBA00022605"/>
    </source>
</evidence>
<keyword evidence="5 7" id="KW-0067">ATP-binding</keyword>
<keyword evidence="1 7" id="KW-0028">Amino-acid biosynthesis</keyword>
<dbReference type="SUPFAM" id="SSF52540">
    <property type="entry name" value="P-loop containing nucleoside triphosphate hydrolases"/>
    <property type="match status" value="1"/>
</dbReference>
<dbReference type="CDD" id="cd00464">
    <property type="entry name" value="SK"/>
    <property type="match status" value="1"/>
</dbReference>
<comment type="subunit">
    <text evidence="7">Monomer.</text>
</comment>
<evidence type="ECO:0000256" key="7">
    <source>
        <dbReference type="HAMAP-Rule" id="MF_00109"/>
    </source>
</evidence>
<feature type="binding site" evidence="7">
    <location>
        <position position="120"/>
    </location>
    <ligand>
        <name>ATP</name>
        <dbReference type="ChEBI" id="CHEBI:30616"/>
    </ligand>
</feature>
<dbReference type="InterPro" id="IPR031322">
    <property type="entry name" value="Shikimate/glucono_kinase"/>
</dbReference>
<keyword evidence="6 7" id="KW-0057">Aromatic amino acid biosynthesis</keyword>
<dbReference type="InterPro" id="IPR000623">
    <property type="entry name" value="Shikimate_kinase/TSH1"/>
</dbReference>
<evidence type="ECO:0000313" key="8">
    <source>
        <dbReference type="EMBL" id="MFD2542084.1"/>
    </source>
</evidence>
<dbReference type="GO" id="GO:0016301">
    <property type="term" value="F:kinase activity"/>
    <property type="evidence" value="ECO:0007669"/>
    <property type="project" value="UniProtKB-KW"/>
</dbReference>
<feature type="binding site" evidence="7">
    <location>
        <position position="32"/>
    </location>
    <ligand>
        <name>substrate</name>
    </ligand>
</feature>
<keyword evidence="9" id="KW-1185">Reference proteome</keyword>
<comment type="similarity">
    <text evidence="7">Belongs to the shikimate kinase family.</text>
</comment>
<gene>
    <name evidence="7" type="primary">aroK</name>
    <name evidence="8" type="ORF">ACFSSB_07105</name>
</gene>
<comment type="function">
    <text evidence="7">Catalyzes the specific phosphorylation of the 3-hydroxyl group of shikimic acid using ATP as a cosubstrate.</text>
</comment>
<comment type="cofactor">
    <cofactor evidence="7">
        <name>Mg(2+)</name>
        <dbReference type="ChEBI" id="CHEBI:18420"/>
    </cofactor>
    <text evidence="7">Binds 1 Mg(2+) ion per subunit.</text>
</comment>
<dbReference type="EMBL" id="JBHULM010000009">
    <property type="protein sequence ID" value="MFD2542084.1"/>
    <property type="molecule type" value="Genomic_DNA"/>
</dbReference>
<keyword evidence="7" id="KW-0963">Cytoplasm</keyword>
<dbReference type="RefSeq" id="WP_379902497.1">
    <property type="nucleotide sequence ID" value="NZ_JBHULM010000009.1"/>
</dbReference>
<dbReference type="EC" id="2.7.1.71" evidence="7"/>
<evidence type="ECO:0000256" key="5">
    <source>
        <dbReference type="ARBA" id="ARBA00022840"/>
    </source>
</evidence>
<evidence type="ECO:0000256" key="2">
    <source>
        <dbReference type="ARBA" id="ARBA00022679"/>
    </source>
</evidence>
<keyword evidence="3 7" id="KW-0547">Nucleotide-binding</keyword>
<protein>
    <recommendedName>
        <fullName evidence="7">Shikimate kinase</fullName>
        <shortName evidence="7">SK</shortName>
        <ecNumber evidence="7">2.7.1.71</ecNumber>
    </recommendedName>
</protein>
<feature type="binding site" evidence="7">
    <location>
        <position position="56"/>
    </location>
    <ligand>
        <name>substrate</name>
    </ligand>
</feature>
<feature type="binding site" evidence="7">
    <location>
        <begin position="10"/>
        <end position="15"/>
    </location>
    <ligand>
        <name>ATP</name>
        <dbReference type="ChEBI" id="CHEBI:30616"/>
    </ligand>
</feature>
<keyword evidence="2 7" id="KW-0808">Transferase</keyword>
<sequence>MKIILIGYMASGKSYLGQKLAKILDFEFLDLDDFIEKEEKATIKEIFLSKGEIYFRKIEHLYLKKAIATNSNTVISLGGGTPCYGNNMSLLLNKPNIKTVYLQVSIPNLVERVLNETAKRPIIAHLKTKEELTEFVGKHLFERIPFYSKAACTVNANKKENEVIESVLMQLF</sequence>
<feature type="binding site" evidence="7">
    <location>
        <position position="143"/>
    </location>
    <ligand>
        <name>substrate</name>
    </ligand>
</feature>
<comment type="caution">
    <text evidence="8">The sequence shown here is derived from an EMBL/GenBank/DDBJ whole genome shotgun (WGS) entry which is preliminary data.</text>
</comment>
<comment type="subcellular location">
    <subcellularLocation>
        <location evidence="7">Cytoplasm</location>
    </subcellularLocation>
</comment>
<dbReference type="InterPro" id="IPR027417">
    <property type="entry name" value="P-loop_NTPase"/>
</dbReference>
<evidence type="ECO:0000256" key="3">
    <source>
        <dbReference type="ARBA" id="ARBA00022741"/>
    </source>
</evidence>
<dbReference type="PRINTS" id="PR01100">
    <property type="entry name" value="SHIKIMTKNASE"/>
</dbReference>
<comment type="catalytic activity">
    <reaction evidence="7">
        <text>shikimate + ATP = 3-phosphoshikimate + ADP + H(+)</text>
        <dbReference type="Rhea" id="RHEA:13121"/>
        <dbReference type="ChEBI" id="CHEBI:15378"/>
        <dbReference type="ChEBI" id="CHEBI:30616"/>
        <dbReference type="ChEBI" id="CHEBI:36208"/>
        <dbReference type="ChEBI" id="CHEBI:145989"/>
        <dbReference type="ChEBI" id="CHEBI:456216"/>
        <dbReference type="EC" id="2.7.1.71"/>
    </reaction>
</comment>
<reference evidence="9" key="1">
    <citation type="journal article" date="2019" name="Int. J. Syst. Evol. Microbiol.">
        <title>The Global Catalogue of Microorganisms (GCM) 10K type strain sequencing project: providing services to taxonomists for standard genome sequencing and annotation.</title>
        <authorList>
            <consortium name="The Broad Institute Genomics Platform"/>
            <consortium name="The Broad Institute Genome Sequencing Center for Infectious Disease"/>
            <person name="Wu L."/>
            <person name="Ma J."/>
        </authorList>
    </citation>
    <scope>NUCLEOTIDE SEQUENCE [LARGE SCALE GENOMIC DNA]</scope>
    <source>
        <strain evidence="9">KCTC 42808</strain>
    </source>
</reference>
<dbReference type="Gene3D" id="3.40.50.300">
    <property type="entry name" value="P-loop containing nucleotide triphosphate hydrolases"/>
    <property type="match status" value="1"/>
</dbReference>
<organism evidence="8 9">
    <name type="scientific">Lacinutrix gracilariae</name>
    <dbReference type="NCBI Taxonomy" id="1747198"/>
    <lineage>
        <taxon>Bacteria</taxon>
        <taxon>Pseudomonadati</taxon>
        <taxon>Bacteroidota</taxon>
        <taxon>Flavobacteriia</taxon>
        <taxon>Flavobacteriales</taxon>
        <taxon>Flavobacteriaceae</taxon>
        <taxon>Lacinutrix</taxon>
    </lineage>
</organism>
<dbReference type="Proteomes" id="UP001597467">
    <property type="component" value="Unassembled WGS sequence"/>
</dbReference>
<proteinExistence type="inferred from homology"/>
<keyword evidence="7" id="KW-0479">Metal-binding</keyword>
<accession>A0ABW5JZN5</accession>
<evidence type="ECO:0000256" key="6">
    <source>
        <dbReference type="ARBA" id="ARBA00023141"/>
    </source>
</evidence>
<evidence type="ECO:0000256" key="4">
    <source>
        <dbReference type="ARBA" id="ARBA00022777"/>
    </source>
</evidence>
<dbReference type="PANTHER" id="PTHR21087">
    <property type="entry name" value="SHIKIMATE KINASE"/>
    <property type="match status" value="1"/>
</dbReference>
<dbReference type="HAMAP" id="MF_00109">
    <property type="entry name" value="Shikimate_kinase"/>
    <property type="match status" value="1"/>
</dbReference>
<keyword evidence="4 7" id="KW-0418">Kinase</keyword>